<proteinExistence type="inferred from homology"/>
<reference evidence="7" key="1">
    <citation type="submission" date="2017-05" db="EMBL/GenBank/DDBJ databases">
        <authorList>
            <person name="Sung H."/>
        </authorList>
    </citation>
    <scope>NUCLEOTIDE SEQUENCE [LARGE SCALE GENOMIC DNA]</scope>
    <source>
        <strain evidence="7">AMac2203</strain>
    </source>
</reference>
<dbReference type="OrthoDB" id="8741240at2"/>
<dbReference type="PANTHER" id="PTHR38776">
    <property type="entry name" value="MLTA-INTERACTING PROTEIN-RELATED"/>
    <property type="match status" value="1"/>
</dbReference>
<dbReference type="RefSeq" id="WP_086964632.1">
    <property type="nucleotide sequence ID" value="NZ_CP021376.1"/>
</dbReference>
<sequence>MSRSLLLGLTVVTPLLVTPAWADSPWHGSLGLGATIAPDYLGSDDYKSRLTPDINLKYGELAYLNWRDGLGFNVVQTPSWTVSPFIGYHLGRKNTGDLAHFEKVEDGLTAGIKLAYRPARWGYSLKAETPMTGDVDGYKVTLRADWREQIADNWSVGLSPSLAYYSSAWTSDLFNVSALDSSRSGIKPYQVESGFWRIGLAASVTYQFAPAWALTGIAGVVQLTGDAKDSPIVSQVGEATQTLTGLVLSYQF</sequence>
<comment type="subcellular location">
    <subcellularLocation>
        <location evidence="1">Cell outer membrane</location>
    </subcellularLocation>
</comment>
<evidence type="ECO:0000256" key="4">
    <source>
        <dbReference type="ARBA" id="ARBA00023136"/>
    </source>
</evidence>
<evidence type="ECO:0000313" key="6">
    <source>
        <dbReference type="EMBL" id="ART80742.1"/>
    </source>
</evidence>
<comment type="similarity">
    <text evidence="2">Belongs to the MipA/OmpV family.</text>
</comment>
<evidence type="ECO:0000256" key="5">
    <source>
        <dbReference type="ARBA" id="ARBA00023237"/>
    </source>
</evidence>
<evidence type="ECO:0000256" key="1">
    <source>
        <dbReference type="ARBA" id="ARBA00004442"/>
    </source>
</evidence>
<organism evidence="6 7">
    <name type="scientific">Oceanisphaera avium</name>
    <dbReference type="NCBI Taxonomy" id="1903694"/>
    <lineage>
        <taxon>Bacteria</taxon>
        <taxon>Pseudomonadati</taxon>
        <taxon>Pseudomonadota</taxon>
        <taxon>Gammaproteobacteria</taxon>
        <taxon>Aeromonadales</taxon>
        <taxon>Aeromonadaceae</taxon>
        <taxon>Oceanisphaera</taxon>
    </lineage>
</organism>
<evidence type="ECO:0000313" key="7">
    <source>
        <dbReference type="Proteomes" id="UP000243793"/>
    </source>
</evidence>
<keyword evidence="3" id="KW-0732">Signal</keyword>
<keyword evidence="4" id="KW-0472">Membrane</keyword>
<keyword evidence="5" id="KW-0998">Cell outer membrane</keyword>
<gene>
    <name evidence="6" type="ORF">CBP12_11745</name>
</gene>
<protein>
    <submittedName>
        <fullName evidence="6">Structural protein MipA</fullName>
    </submittedName>
</protein>
<dbReference type="InterPro" id="IPR010583">
    <property type="entry name" value="MipA"/>
</dbReference>
<evidence type="ECO:0000256" key="2">
    <source>
        <dbReference type="ARBA" id="ARBA00005722"/>
    </source>
</evidence>
<accession>A0A1Y0CZI7</accession>
<evidence type="ECO:0000256" key="3">
    <source>
        <dbReference type="ARBA" id="ARBA00022729"/>
    </source>
</evidence>
<dbReference type="KEGG" id="ocm:CBP12_11745"/>
<dbReference type="AlphaFoldDB" id="A0A1Y0CZI7"/>
<keyword evidence="7" id="KW-1185">Reference proteome</keyword>
<dbReference type="PANTHER" id="PTHR38776:SF1">
    <property type="entry name" value="MLTA-INTERACTING PROTEIN-RELATED"/>
    <property type="match status" value="1"/>
</dbReference>
<dbReference type="EMBL" id="CP021376">
    <property type="protein sequence ID" value="ART80742.1"/>
    <property type="molecule type" value="Genomic_DNA"/>
</dbReference>
<dbReference type="GO" id="GO:0009279">
    <property type="term" value="C:cell outer membrane"/>
    <property type="evidence" value="ECO:0007669"/>
    <property type="project" value="UniProtKB-SubCell"/>
</dbReference>
<dbReference type="Proteomes" id="UP000243793">
    <property type="component" value="Chromosome"/>
</dbReference>
<name>A0A1Y0CZI7_9GAMM</name>
<dbReference type="Pfam" id="PF06629">
    <property type="entry name" value="MipA"/>
    <property type="match status" value="1"/>
</dbReference>